<protein>
    <submittedName>
        <fullName evidence="2">Uncharacterized protein</fullName>
    </submittedName>
</protein>
<name>A0A857LXX2_9ACTN</name>
<feature type="transmembrane region" description="Helical" evidence="1">
    <location>
        <begin position="43"/>
        <end position="63"/>
    </location>
</feature>
<dbReference type="Pfam" id="PF20139">
    <property type="entry name" value="DUF6529"/>
    <property type="match status" value="1"/>
</dbReference>
<keyword evidence="1" id="KW-0472">Membrane</keyword>
<evidence type="ECO:0000313" key="2">
    <source>
        <dbReference type="EMBL" id="QHN42227.1"/>
    </source>
</evidence>
<organism evidence="2">
    <name type="scientific">Gordonia amarae</name>
    <dbReference type="NCBI Taxonomy" id="36821"/>
    <lineage>
        <taxon>Bacteria</taxon>
        <taxon>Bacillati</taxon>
        <taxon>Actinomycetota</taxon>
        <taxon>Actinomycetes</taxon>
        <taxon>Mycobacteriales</taxon>
        <taxon>Gordoniaceae</taxon>
        <taxon>Gordonia</taxon>
    </lineage>
</organism>
<feature type="transmembrane region" description="Helical" evidence="1">
    <location>
        <begin position="108"/>
        <end position="129"/>
    </location>
</feature>
<keyword evidence="1" id="KW-1133">Transmembrane helix</keyword>
<gene>
    <name evidence="2" type="ORF">GII30_22500</name>
</gene>
<feature type="transmembrane region" description="Helical" evidence="1">
    <location>
        <begin position="141"/>
        <end position="162"/>
    </location>
</feature>
<keyword evidence="1" id="KW-0812">Transmembrane</keyword>
<reference evidence="2" key="1">
    <citation type="journal article" date="2021" name="Nat. Microbiol.">
        <title>Cocultivation of an ultrasmall environmental parasitic bacterium with lytic ability against bacteria associated with wastewater foams.</title>
        <authorList>
            <person name="Batinovic S."/>
            <person name="Rose J.J.A."/>
            <person name="Ratcliffe J."/>
            <person name="Seviour R.J."/>
            <person name="Petrovski S."/>
        </authorList>
    </citation>
    <scope>NUCLEOTIDE SEQUENCE</scope>
    <source>
        <strain evidence="2">CON44</strain>
    </source>
</reference>
<dbReference type="AlphaFoldDB" id="A0A857LXX2"/>
<dbReference type="EMBL" id="CP045810">
    <property type="protein sequence ID" value="QHN42227.1"/>
    <property type="molecule type" value="Genomic_DNA"/>
</dbReference>
<evidence type="ECO:0000256" key="1">
    <source>
        <dbReference type="SAM" id="Phobius"/>
    </source>
</evidence>
<proteinExistence type="predicted"/>
<dbReference type="InterPro" id="IPR045382">
    <property type="entry name" value="DUF6529"/>
</dbReference>
<sequence length="169" mass="17821">MFVPLLVGAAVSTGLGVFAKVHDPQFFSVNVAGFSSPVSVKAWIATLAAALALTQLLSAAAMYGKLGAPKPALGIVHVWTGRLAVLVSVPVAVHCLYALGYADHETRVMVHSILGCFLYGVFVAKMLLLTRKSTPSWAVPLFGGVLLAAFVGIWSTSSLWFFQNAGFVL</sequence>
<feature type="transmembrane region" description="Helical" evidence="1">
    <location>
        <begin position="83"/>
        <end position="102"/>
    </location>
</feature>
<accession>A0A857LXX2</accession>